<proteinExistence type="predicted"/>
<keyword evidence="1" id="KW-0472">Membrane</keyword>
<evidence type="ECO:0000313" key="3">
    <source>
        <dbReference type="Proteomes" id="UP000070319"/>
    </source>
</evidence>
<name>A0A139LIA6_9BACE</name>
<reference evidence="2 3" key="1">
    <citation type="submission" date="2016-02" db="EMBL/GenBank/DDBJ databases">
        <authorList>
            <person name="Wen L."/>
            <person name="He K."/>
            <person name="Yang H."/>
        </authorList>
    </citation>
    <scope>NUCLEOTIDE SEQUENCE [LARGE SCALE GENOMIC DNA]</scope>
    <source>
        <strain evidence="2 3">KLE1704</strain>
    </source>
</reference>
<evidence type="ECO:0000256" key="1">
    <source>
        <dbReference type="SAM" id="Phobius"/>
    </source>
</evidence>
<dbReference type="AlphaFoldDB" id="A0A139LIA6"/>
<organism evidence="2">
    <name type="scientific">Bacteroides intestinalis</name>
    <dbReference type="NCBI Taxonomy" id="329854"/>
    <lineage>
        <taxon>Bacteria</taxon>
        <taxon>Pseudomonadati</taxon>
        <taxon>Bacteroidota</taxon>
        <taxon>Bacteroidia</taxon>
        <taxon>Bacteroidales</taxon>
        <taxon>Bacteroidaceae</taxon>
        <taxon>Bacteroides</taxon>
    </lineage>
</organism>
<evidence type="ECO:0000313" key="2">
    <source>
        <dbReference type="EMBL" id="KXT51144.1"/>
    </source>
</evidence>
<accession>A0A139LIA6</accession>
<sequence>MSQRNTDVDVLKGIGIILMILGHCSLTYAFKKGIFLFHMPLFFW</sequence>
<feature type="transmembrane region" description="Helical" evidence="1">
    <location>
        <begin position="12"/>
        <end position="30"/>
    </location>
</feature>
<comment type="caution">
    <text evidence="2">The sequence shown here is derived from an EMBL/GenBank/DDBJ whole genome shotgun (WGS) entry which is preliminary data.</text>
</comment>
<keyword evidence="1" id="KW-0812">Transmembrane</keyword>
<evidence type="ECO:0008006" key="4">
    <source>
        <dbReference type="Google" id="ProtNLM"/>
    </source>
</evidence>
<gene>
    <name evidence="2" type="ORF">HMPREF2531_02141</name>
</gene>
<dbReference type="EMBL" id="LTDF01000076">
    <property type="protein sequence ID" value="KXT51144.1"/>
    <property type="molecule type" value="Genomic_DNA"/>
</dbReference>
<protein>
    <recommendedName>
        <fullName evidence="4">Acyltransferase 3 domain-containing protein</fullName>
    </recommendedName>
</protein>
<keyword evidence="1" id="KW-1133">Transmembrane helix</keyword>
<dbReference type="Proteomes" id="UP000070319">
    <property type="component" value="Unassembled WGS sequence"/>
</dbReference>
<dbReference type="PATRIC" id="fig|329854.7.peg.2183"/>